<dbReference type="Pfam" id="PF00632">
    <property type="entry name" value="HECT"/>
    <property type="match status" value="1"/>
</dbReference>
<feature type="compositionally biased region" description="Polar residues" evidence="7">
    <location>
        <begin position="546"/>
        <end position="558"/>
    </location>
</feature>
<dbReference type="EMBL" id="JBIMZQ010000038">
    <property type="protein sequence ID" value="KAL3660881.1"/>
    <property type="molecule type" value="Genomic_DNA"/>
</dbReference>
<reference evidence="9 10" key="1">
    <citation type="submission" date="2024-09" db="EMBL/GenBank/DDBJ databases">
        <title>Genome sequencing and assembly of Phytophthora oleae, isolate VK10A, causative agent of rot of olive drupes.</title>
        <authorList>
            <person name="Conti Taguali S."/>
            <person name="Riolo M."/>
            <person name="La Spada F."/>
            <person name="Cacciola S.O."/>
            <person name="Dionisio G."/>
        </authorList>
    </citation>
    <scope>NUCLEOTIDE SEQUENCE [LARGE SCALE GENOMIC DNA]</scope>
    <source>
        <strain evidence="9 10">VK10A</strain>
    </source>
</reference>
<dbReference type="EC" id="2.3.2.26" evidence="3"/>
<name>A0ABD3F5B5_9STRA</name>
<dbReference type="SUPFAM" id="SSF56204">
    <property type="entry name" value="Hect, E3 ligase catalytic domain"/>
    <property type="match status" value="1"/>
</dbReference>
<feature type="region of interest" description="Disordered" evidence="7">
    <location>
        <begin position="1415"/>
        <end position="1504"/>
    </location>
</feature>
<keyword evidence="5 6" id="KW-0833">Ubl conjugation pathway</keyword>
<feature type="compositionally biased region" description="Acidic residues" evidence="7">
    <location>
        <begin position="638"/>
        <end position="649"/>
    </location>
</feature>
<feature type="compositionally biased region" description="Low complexity" evidence="7">
    <location>
        <begin position="69"/>
        <end position="84"/>
    </location>
</feature>
<evidence type="ECO:0000256" key="5">
    <source>
        <dbReference type="ARBA" id="ARBA00022786"/>
    </source>
</evidence>
<feature type="compositionally biased region" description="Acidic residues" evidence="7">
    <location>
        <begin position="1491"/>
        <end position="1504"/>
    </location>
</feature>
<feature type="compositionally biased region" description="Basic and acidic residues" evidence="7">
    <location>
        <begin position="1415"/>
        <end position="1428"/>
    </location>
</feature>
<evidence type="ECO:0000256" key="3">
    <source>
        <dbReference type="ARBA" id="ARBA00012485"/>
    </source>
</evidence>
<dbReference type="GO" id="GO:0061630">
    <property type="term" value="F:ubiquitin protein ligase activity"/>
    <property type="evidence" value="ECO:0007669"/>
    <property type="project" value="UniProtKB-EC"/>
</dbReference>
<organism evidence="9 10">
    <name type="scientific">Phytophthora oleae</name>
    <dbReference type="NCBI Taxonomy" id="2107226"/>
    <lineage>
        <taxon>Eukaryota</taxon>
        <taxon>Sar</taxon>
        <taxon>Stramenopiles</taxon>
        <taxon>Oomycota</taxon>
        <taxon>Peronosporomycetes</taxon>
        <taxon>Peronosporales</taxon>
        <taxon>Peronosporaceae</taxon>
        <taxon>Phytophthora</taxon>
    </lineage>
</organism>
<feature type="compositionally biased region" description="Acidic residues" evidence="7">
    <location>
        <begin position="473"/>
        <end position="483"/>
    </location>
</feature>
<comment type="caution">
    <text evidence="9">The sequence shown here is derived from an EMBL/GenBank/DDBJ whole genome shotgun (WGS) entry which is preliminary data.</text>
</comment>
<evidence type="ECO:0000256" key="4">
    <source>
        <dbReference type="ARBA" id="ARBA00022679"/>
    </source>
</evidence>
<dbReference type="SMART" id="SM00119">
    <property type="entry name" value="HECTc"/>
    <property type="match status" value="1"/>
</dbReference>
<evidence type="ECO:0000256" key="2">
    <source>
        <dbReference type="ARBA" id="ARBA00004906"/>
    </source>
</evidence>
<sequence length="1504" mass="166134">MAATRRESTGKSFLDQRHPRKTGVRKPNHPLRSHRHLITLSEEEISRREQGWNDRFTVDPPPKSNKALSPANSPTYSTPSTPLSKESKIRNERAQYGKRGARRNREPKKPSSGKLVPLGTLSKPTSEAAQPTKEEKLRFKVLKAIDARETLLYQMSALILCTPVQESLFLPSRPTEPPTSNSGGRQQMRSRGGMALASTPLSRHGGASGAMTNAREATKLAQQLATDLQVTGIQCVEALVEWMLEAGAQAETPPPFLWRGRNYFLKMFSDLDFAEAELQARGVNLDCFKQHNPLLIQPNQKLGRVLAAHSIIQEMIEFAKDMTPMELLALSGRMRSSSREETETEIDPQASSVAELSAVDGDNSAIHAMGTEGGKITDNHAPERHDNESAADLVNLLDESIDFIRVASRERDASQAEATNDHEDEIADNNNNASEEQADRPVTGKDTGVDTGSPEEQFPSLQTVENDARDNQSDEEENCMGEDDQGKDQNGEDPAPDSELILPKASEEDASPEQTSVNTPEVVLDTEQDTVGIACESGPRSEQHSSRSNGDGNQSEYDNSFDADAGDDGSGKGDAIAEVQQSREAGEPEENESAESSKTAAPPVLPEDTADDKITEPAAPENPVTNRTEDSNGSEYDNSFDEEADEGEGNNDVGTDRTSAAEMVPPILGVSSVADTDDPVPETDDPQTVSKRMETELKRWIFLEDENRPTEVNVQECLTWCSTREWKGDFPGHSSITEYMEGSIISMLQQYGLAVPETPLESVLSSDVALELDLASHLLDECQALLGDICSDAAEAIQSSLGSRNSLVSEIEIDEVLEAAEAVRQAYHDSTWEYVKVVATLLLFLSTSDVEALALIKSRSPVSSGLSRLVKVFYPYLVNQPREELSDNWHSVRSVLLAMGLPVDRLYVFLDPVCKTLLLAVELSRRSNQDSQGEEDLAVFPKVIVICDRDDVLQSSVEYVWRTHLSCETILPNFSLYPFFKSSFGEKVVDGVKVEEGEGKGPLKEWFTLVGTQLTSKWKQIPTSRILSENSTQITASGNAITIPGASDVISPGFQLEWETTEVENIRRVVNKSVEGDTFLLDRAVPPHSFSTSQLSICQPTTAIFEYVQGSESYWLSENTPESSETRNVLVFVGWFLASAVTHFSSIQLRIHPLFFRLLLNPQHCVKLEEMQSFDPQFFQSLSRMKDMKASDFAEYLKFECADESLSVGEYVDKVLKEKFGPASGIGWQLQSLRRGFTRVIALDQLFRVGIADVELVESVCGSSAGPGDDFVVSEVFRVAADADFTACEPLRNVFWQTVNNFEPQLKRKFIKFVTGVSTLPLAGTEFLRIEMPFTAISAADHEKCLQMLPQAHTCDNTLELPHYWKALCWREQTGANAKLEKELALLVGKKLRDAVEYSSGYGLDGTSAVAEVLGDKKDDENKMTKEEESYDSLGLPALSQRNSAVDLPTEDSPPFPQTSDRDETEQEEAQSVESDVKPEPTALSPRPDESYEDYDDWEEESLA</sequence>
<dbReference type="PANTHER" id="PTHR11254">
    <property type="entry name" value="HECT DOMAIN UBIQUITIN-PROTEIN LIGASE"/>
    <property type="match status" value="1"/>
</dbReference>
<dbReference type="PROSITE" id="PS50237">
    <property type="entry name" value="HECT"/>
    <property type="match status" value="1"/>
</dbReference>
<comment type="pathway">
    <text evidence="2">Protein modification; protein ubiquitination.</text>
</comment>
<keyword evidence="10" id="KW-1185">Reference proteome</keyword>
<feature type="region of interest" description="Disordered" evidence="7">
    <location>
        <begin position="671"/>
        <end position="690"/>
    </location>
</feature>
<feature type="region of interest" description="Disordered" evidence="7">
    <location>
        <begin position="1"/>
        <end position="132"/>
    </location>
</feature>
<dbReference type="Gene3D" id="3.90.1750.10">
    <property type="entry name" value="Hect, E3 ligase catalytic domains"/>
    <property type="match status" value="1"/>
</dbReference>
<evidence type="ECO:0000259" key="8">
    <source>
        <dbReference type="PROSITE" id="PS50237"/>
    </source>
</evidence>
<dbReference type="InterPro" id="IPR000569">
    <property type="entry name" value="HECT_dom"/>
</dbReference>
<accession>A0ABD3F5B5</accession>
<feature type="compositionally biased region" description="Acidic residues" evidence="7">
    <location>
        <begin position="675"/>
        <end position="685"/>
    </location>
</feature>
<evidence type="ECO:0000313" key="9">
    <source>
        <dbReference type="EMBL" id="KAL3660881.1"/>
    </source>
</evidence>
<feature type="compositionally biased region" description="Low complexity" evidence="7">
    <location>
        <begin position="182"/>
        <end position="194"/>
    </location>
</feature>
<feature type="compositionally biased region" description="Basic and acidic residues" evidence="7">
    <location>
        <begin position="85"/>
        <end position="95"/>
    </location>
</feature>
<evidence type="ECO:0000313" key="10">
    <source>
        <dbReference type="Proteomes" id="UP001632037"/>
    </source>
</evidence>
<feature type="region of interest" description="Disordered" evidence="7">
    <location>
        <begin position="410"/>
        <end position="662"/>
    </location>
</feature>
<feature type="compositionally biased region" description="Basic and acidic residues" evidence="7">
    <location>
        <begin position="375"/>
        <end position="384"/>
    </location>
</feature>
<feature type="domain" description="HECT" evidence="8">
    <location>
        <begin position="1062"/>
        <end position="1364"/>
    </location>
</feature>
<gene>
    <name evidence="9" type="ORF">V7S43_013898</name>
</gene>
<feature type="compositionally biased region" description="Polar residues" evidence="7">
    <location>
        <begin position="623"/>
        <end position="637"/>
    </location>
</feature>
<keyword evidence="4" id="KW-0808">Transferase</keyword>
<dbReference type="Gene3D" id="3.30.2410.10">
    <property type="entry name" value="Hect, E3 ligase catalytic domain"/>
    <property type="match status" value="1"/>
</dbReference>
<feature type="compositionally biased region" description="Basic residues" evidence="7">
    <location>
        <begin position="18"/>
        <end position="37"/>
    </location>
</feature>
<evidence type="ECO:0000256" key="1">
    <source>
        <dbReference type="ARBA" id="ARBA00000885"/>
    </source>
</evidence>
<dbReference type="Proteomes" id="UP001632037">
    <property type="component" value="Unassembled WGS sequence"/>
</dbReference>
<dbReference type="InterPro" id="IPR050409">
    <property type="entry name" value="E3_ubiq-protein_ligase"/>
</dbReference>
<feature type="region of interest" description="Disordered" evidence="7">
    <location>
        <begin position="365"/>
        <end position="384"/>
    </location>
</feature>
<protein>
    <recommendedName>
        <fullName evidence="3">HECT-type E3 ubiquitin transferase</fullName>
        <ecNumber evidence="3">2.3.2.26</ecNumber>
    </recommendedName>
</protein>
<feature type="region of interest" description="Disordered" evidence="7">
    <location>
        <begin position="332"/>
        <end position="355"/>
    </location>
</feature>
<evidence type="ECO:0000256" key="6">
    <source>
        <dbReference type="PROSITE-ProRule" id="PRU00104"/>
    </source>
</evidence>
<proteinExistence type="predicted"/>
<comment type="catalytic activity">
    <reaction evidence="1">
        <text>S-ubiquitinyl-[E2 ubiquitin-conjugating enzyme]-L-cysteine + [acceptor protein]-L-lysine = [E2 ubiquitin-conjugating enzyme]-L-cysteine + N(6)-ubiquitinyl-[acceptor protein]-L-lysine.</text>
        <dbReference type="EC" id="2.3.2.26"/>
    </reaction>
</comment>
<feature type="active site" description="Glycyl thioester intermediate" evidence="6">
    <location>
        <position position="1355"/>
    </location>
</feature>
<dbReference type="InterPro" id="IPR035983">
    <property type="entry name" value="Hect_E3_ubiquitin_ligase"/>
</dbReference>
<feature type="region of interest" description="Disordered" evidence="7">
    <location>
        <begin position="169"/>
        <end position="213"/>
    </location>
</feature>
<evidence type="ECO:0000256" key="7">
    <source>
        <dbReference type="SAM" id="MobiDB-lite"/>
    </source>
</evidence>
<feature type="compositionally biased region" description="Basic and acidic residues" evidence="7">
    <location>
        <begin position="1"/>
        <end position="17"/>
    </location>
</feature>
<dbReference type="PANTHER" id="PTHR11254:SF440">
    <property type="entry name" value="E3 UBIQUITIN-PROTEIN LIGASE NEDD-4"/>
    <property type="match status" value="1"/>
</dbReference>